<gene>
    <name evidence="4" type="ORF">ACH5RR_020794</name>
</gene>
<protein>
    <recommendedName>
        <fullName evidence="3">14-3-3 domain-containing protein</fullName>
    </recommendedName>
</protein>
<dbReference type="Proteomes" id="UP001630127">
    <property type="component" value="Unassembled WGS sequence"/>
</dbReference>
<dbReference type="PIRSF" id="PIRSF000868">
    <property type="entry name" value="14-3-3"/>
    <property type="match status" value="1"/>
</dbReference>
<dbReference type="Gene3D" id="1.20.190.20">
    <property type="entry name" value="14-3-3 domain"/>
    <property type="match status" value="1"/>
</dbReference>
<dbReference type="Pfam" id="PF00244">
    <property type="entry name" value="14-3-3"/>
    <property type="match status" value="1"/>
</dbReference>
<dbReference type="InterPro" id="IPR000308">
    <property type="entry name" value="14-3-3"/>
</dbReference>
<evidence type="ECO:0000313" key="4">
    <source>
        <dbReference type="EMBL" id="KAL3518205.1"/>
    </source>
</evidence>
<evidence type="ECO:0000256" key="1">
    <source>
        <dbReference type="ARBA" id="ARBA00006141"/>
    </source>
</evidence>
<dbReference type="PANTHER" id="PTHR18860">
    <property type="entry name" value="14-3-3 PROTEIN"/>
    <property type="match status" value="1"/>
</dbReference>
<organism evidence="4 5">
    <name type="scientific">Cinchona calisaya</name>
    <dbReference type="NCBI Taxonomy" id="153742"/>
    <lineage>
        <taxon>Eukaryota</taxon>
        <taxon>Viridiplantae</taxon>
        <taxon>Streptophyta</taxon>
        <taxon>Embryophyta</taxon>
        <taxon>Tracheophyta</taxon>
        <taxon>Spermatophyta</taxon>
        <taxon>Magnoliopsida</taxon>
        <taxon>eudicotyledons</taxon>
        <taxon>Gunneridae</taxon>
        <taxon>Pentapetalae</taxon>
        <taxon>asterids</taxon>
        <taxon>lamiids</taxon>
        <taxon>Gentianales</taxon>
        <taxon>Rubiaceae</taxon>
        <taxon>Cinchonoideae</taxon>
        <taxon>Cinchoneae</taxon>
        <taxon>Cinchona</taxon>
    </lineage>
</organism>
<keyword evidence="5" id="KW-1185">Reference proteome</keyword>
<proteinExistence type="inferred from homology"/>
<dbReference type="EMBL" id="JBJUIK010000009">
    <property type="protein sequence ID" value="KAL3518205.1"/>
    <property type="molecule type" value="Genomic_DNA"/>
</dbReference>
<dbReference type="AlphaFoldDB" id="A0ABD2ZIZ3"/>
<dbReference type="InterPro" id="IPR023410">
    <property type="entry name" value="14-3-3_domain"/>
</dbReference>
<dbReference type="PRINTS" id="PR00305">
    <property type="entry name" value="1433ZETA"/>
</dbReference>
<evidence type="ECO:0000313" key="5">
    <source>
        <dbReference type="Proteomes" id="UP001630127"/>
    </source>
</evidence>
<accession>A0ABD2ZIZ3</accession>
<sequence>MANSLLTRRQLFRSAKIANDNQRYKDAINYMNDLVTKYVSLTSELTKKERNMLSGAYENFIGPLRSAWQTVSTLDRDGEFLKGHNPMRARQIAQDYRTRLEAEISKVCNVILKLLDEILIPSASSSESKVLYLKMEGDYKRYLVDFKVGVKDRTLAAVRAKLAYETAEKIALADLRPLHPMRLGVALNFSAFFRDVLNESEAARTKAKVALSDAVEDMMDSLRDEESKHIMQLLRENLNL</sequence>
<dbReference type="SUPFAM" id="SSF48445">
    <property type="entry name" value="14-3-3 protein"/>
    <property type="match status" value="1"/>
</dbReference>
<dbReference type="InterPro" id="IPR036815">
    <property type="entry name" value="14-3-3_dom_sf"/>
</dbReference>
<feature type="domain" description="14-3-3" evidence="3">
    <location>
        <begin position="8"/>
        <end position="240"/>
    </location>
</feature>
<feature type="site" description="Interaction with phosphoserine on interacting protein" evidence="2">
    <location>
        <position position="65"/>
    </location>
</feature>
<feature type="site" description="Interaction with phosphoserine on interacting protein" evidence="2">
    <location>
        <position position="141"/>
    </location>
</feature>
<comment type="caution">
    <text evidence="4">The sequence shown here is derived from an EMBL/GenBank/DDBJ whole genome shotgun (WGS) entry which is preliminary data.</text>
</comment>
<evidence type="ECO:0000259" key="3">
    <source>
        <dbReference type="SMART" id="SM00101"/>
    </source>
</evidence>
<evidence type="ECO:0000256" key="2">
    <source>
        <dbReference type="PIRSR" id="PIRSR000868-1"/>
    </source>
</evidence>
<name>A0ABD2ZIZ3_9GENT</name>
<reference evidence="4 5" key="1">
    <citation type="submission" date="2024-11" db="EMBL/GenBank/DDBJ databases">
        <title>A near-complete genome assembly of Cinchona calisaya.</title>
        <authorList>
            <person name="Lian D.C."/>
            <person name="Zhao X.W."/>
            <person name="Wei L."/>
        </authorList>
    </citation>
    <scope>NUCLEOTIDE SEQUENCE [LARGE SCALE GENOMIC DNA]</scope>
    <source>
        <tissue evidence="4">Nenye</tissue>
    </source>
</reference>
<comment type="similarity">
    <text evidence="1">Belongs to the 14-3-3 family.</text>
</comment>
<dbReference type="SMART" id="SM00101">
    <property type="entry name" value="14_3_3"/>
    <property type="match status" value="1"/>
</dbReference>